<feature type="compositionally biased region" description="Basic residues" evidence="8">
    <location>
        <begin position="111"/>
        <end position="131"/>
    </location>
</feature>
<evidence type="ECO:0000256" key="4">
    <source>
        <dbReference type="ARBA" id="ARBA00022884"/>
    </source>
</evidence>
<evidence type="ECO:0000256" key="1">
    <source>
        <dbReference type="ARBA" id="ARBA00004496"/>
    </source>
</evidence>
<dbReference type="SUPFAM" id="SSF54762">
    <property type="entry name" value="Signal recognition particle alu RNA binding heterodimer, SRP9/14"/>
    <property type="match status" value="1"/>
</dbReference>
<keyword evidence="10" id="KW-1185">Reference proteome</keyword>
<name>A0AAN7H0U3_9PEZI</name>
<evidence type="ECO:0000256" key="7">
    <source>
        <dbReference type="RuleBase" id="RU368100"/>
    </source>
</evidence>
<keyword evidence="6 7" id="KW-0687">Ribonucleoprotein</keyword>
<accession>A0AAN7H0U3</accession>
<dbReference type="AlphaFoldDB" id="A0AAN7H0U3"/>
<dbReference type="InterPro" id="IPR009018">
    <property type="entry name" value="Signal_recog_particle_SRP9/14"/>
</dbReference>
<dbReference type="GO" id="GO:0006614">
    <property type="term" value="P:SRP-dependent cotranslational protein targeting to membrane"/>
    <property type="evidence" value="ECO:0007669"/>
    <property type="project" value="UniProtKB-UniRule"/>
</dbReference>
<keyword evidence="4 7" id="KW-0694">RNA-binding</keyword>
<comment type="caution">
    <text evidence="9">The sequence shown here is derived from an EMBL/GenBank/DDBJ whole genome shotgun (WGS) entry which is preliminary data.</text>
</comment>
<protein>
    <recommendedName>
        <fullName evidence="7">Signal recognition particle subunit SRP14</fullName>
    </recommendedName>
    <alternativeName>
        <fullName evidence="7">Signal recognition particle 14 kDa protein</fullName>
    </alternativeName>
</protein>
<feature type="region of interest" description="Disordered" evidence="8">
    <location>
        <begin position="107"/>
        <end position="131"/>
    </location>
</feature>
<comment type="subunit">
    <text evidence="7">Component of a fungal signal recognition particle (SRP) complex that consists of a 7SL RNA molecule (scR1) and at least six protein subunits: SRP72, SRP68, SRP54, SEC65, SRP21 and SRP14.</text>
</comment>
<gene>
    <name evidence="9" type="ORF">QBC38DRAFT_454544</name>
</gene>
<evidence type="ECO:0000256" key="5">
    <source>
        <dbReference type="ARBA" id="ARBA00023135"/>
    </source>
</evidence>
<dbReference type="GO" id="GO:0030942">
    <property type="term" value="F:endoplasmic reticulum signal peptide binding"/>
    <property type="evidence" value="ECO:0007669"/>
    <property type="project" value="UniProtKB-UniRule"/>
</dbReference>
<evidence type="ECO:0000256" key="6">
    <source>
        <dbReference type="ARBA" id="ARBA00023274"/>
    </source>
</evidence>
<sequence>MNHLTHDEFFTALTTLFPTKSSPKGTIILSQKRFTFPQQEKSENPLADLNPSDPLPLIIHATNAKSKSSREKGHPRTKLSTIVQPDELEGFYAKYAEVCKAGMSGFLKPRDRTKRKAKAKGKKKKTTTVAA</sequence>
<keyword evidence="3 7" id="KW-0963">Cytoplasm</keyword>
<evidence type="ECO:0000313" key="10">
    <source>
        <dbReference type="Proteomes" id="UP001301958"/>
    </source>
</evidence>
<organism evidence="9 10">
    <name type="scientific">Podospora fimiseda</name>
    <dbReference type="NCBI Taxonomy" id="252190"/>
    <lineage>
        <taxon>Eukaryota</taxon>
        <taxon>Fungi</taxon>
        <taxon>Dikarya</taxon>
        <taxon>Ascomycota</taxon>
        <taxon>Pezizomycotina</taxon>
        <taxon>Sordariomycetes</taxon>
        <taxon>Sordariomycetidae</taxon>
        <taxon>Sordariales</taxon>
        <taxon>Podosporaceae</taxon>
        <taxon>Podospora</taxon>
    </lineage>
</organism>
<proteinExistence type="inferred from homology"/>
<dbReference type="Gene3D" id="3.30.720.10">
    <property type="entry name" value="Signal recognition particle alu RNA binding heterodimer, srp9/1"/>
    <property type="match status" value="1"/>
</dbReference>
<dbReference type="Proteomes" id="UP001301958">
    <property type="component" value="Unassembled WGS sequence"/>
</dbReference>
<comment type="function">
    <text evidence="7">Component of the signal recognition particle (SRP) complex, a ribonucleoprotein complex that mediates the cotranslational targeting of secretory and membrane proteins to the endoplasmic reticulum (ER).</text>
</comment>
<reference evidence="9" key="2">
    <citation type="submission" date="2023-05" db="EMBL/GenBank/DDBJ databases">
        <authorList>
            <consortium name="Lawrence Berkeley National Laboratory"/>
            <person name="Steindorff A."/>
            <person name="Hensen N."/>
            <person name="Bonometti L."/>
            <person name="Westerberg I."/>
            <person name="Brannstrom I.O."/>
            <person name="Guillou S."/>
            <person name="Cros-Aarteil S."/>
            <person name="Calhoun S."/>
            <person name="Haridas S."/>
            <person name="Kuo A."/>
            <person name="Mondo S."/>
            <person name="Pangilinan J."/>
            <person name="Riley R."/>
            <person name="Labutti K."/>
            <person name="Andreopoulos B."/>
            <person name="Lipzen A."/>
            <person name="Chen C."/>
            <person name="Yanf M."/>
            <person name="Daum C."/>
            <person name="Ng V."/>
            <person name="Clum A."/>
            <person name="Ohm R."/>
            <person name="Martin F."/>
            <person name="Silar P."/>
            <person name="Natvig D."/>
            <person name="Lalanne C."/>
            <person name="Gautier V."/>
            <person name="Ament-Velasquez S.L."/>
            <person name="Kruys A."/>
            <person name="Hutchinson M.I."/>
            <person name="Powell A.J."/>
            <person name="Barry K."/>
            <person name="Miller A.N."/>
            <person name="Grigoriev I.V."/>
            <person name="Debuchy R."/>
            <person name="Gladieux P."/>
            <person name="Thoren M.H."/>
            <person name="Johannesson H."/>
        </authorList>
    </citation>
    <scope>NUCLEOTIDE SEQUENCE</scope>
    <source>
        <strain evidence="9">CBS 990.96</strain>
    </source>
</reference>
<comment type="similarity">
    <text evidence="2 7">Belongs to the SRP14 family.</text>
</comment>
<dbReference type="PANTHER" id="PTHR12013">
    <property type="entry name" value="SIGNAL RECOGNITION PARTICLE 14 KD PROTEIN"/>
    <property type="match status" value="1"/>
</dbReference>
<evidence type="ECO:0000313" key="9">
    <source>
        <dbReference type="EMBL" id="KAK4228167.1"/>
    </source>
</evidence>
<reference evidence="9" key="1">
    <citation type="journal article" date="2023" name="Mol. Phylogenet. Evol.">
        <title>Genome-scale phylogeny and comparative genomics of the fungal order Sordariales.</title>
        <authorList>
            <person name="Hensen N."/>
            <person name="Bonometti L."/>
            <person name="Westerberg I."/>
            <person name="Brannstrom I.O."/>
            <person name="Guillou S."/>
            <person name="Cros-Aarteil S."/>
            <person name="Calhoun S."/>
            <person name="Haridas S."/>
            <person name="Kuo A."/>
            <person name="Mondo S."/>
            <person name="Pangilinan J."/>
            <person name="Riley R."/>
            <person name="LaButti K."/>
            <person name="Andreopoulos B."/>
            <person name="Lipzen A."/>
            <person name="Chen C."/>
            <person name="Yan M."/>
            <person name="Daum C."/>
            <person name="Ng V."/>
            <person name="Clum A."/>
            <person name="Steindorff A."/>
            <person name="Ohm R.A."/>
            <person name="Martin F."/>
            <person name="Silar P."/>
            <person name="Natvig D.O."/>
            <person name="Lalanne C."/>
            <person name="Gautier V."/>
            <person name="Ament-Velasquez S.L."/>
            <person name="Kruys A."/>
            <person name="Hutchinson M.I."/>
            <person name="Powell A.J."/>
            <person name="Barry K."/>
            <person name="Miller A.N."/>
            <person name="Grigoriev I.V."/>
            <person name="Debuchy R."/>
            <person name="Gladieux P."/>
            <person name="Hiltunen Thoren M."/>
            <person name="Johannesson H."/>
        </authorList>
    </citation>
    <scope>NUCLEOTIDE SEQUENCE</scope>
    <source>
        <strain evidence="9">CBS 990.96</strain>
    </source>
</reference>
<dbReference type="EMBL" id="MU865322">
    <property type="protein sequence ID" value="KAK4228167.1"/>
    <property type="molecule type" value="Genomic_DNA"/>
</dbReference>
<dbReference type="Pfam" id="PF02290">
    <property type="entry name" value="SRP14"/>
    <property type="match status" value="1"/>
</dbReference>
<keyword evidence="5 7" id="KW-0733">Signal recognition particle</keyword>
<dbReference type="GO" id="GO:0008312">
    <property type="term" value="F:7S RNA binding"/>
    <property type="evidence" value="ECO:0007669"/>
    <property type="project" value="UniProtKB-UniRule"/>
</dbReference>
<dbReference type="GO" id="GO:0005786">
    <property type="term" value="C:signal recognition particle, endoplasmic reticulum targeting"/>
    <property type="evidence" value="ECO:0007669"/>
    <property type="project" value="UniProtKB-UniRule"/>
</dbReference>
<dbReference type="InterPro" id="IPR003210">
    <property type="entry name" value="Signal_recog_particle_SRP14"/>
</dbReference>
<comment type="subcellular location">
    <subcellularLocation>
        <location evidence="1 7">Cytoplasm</location>
    </subcellularLocation>
</comment>
<evidence type="ECO:0000256" key="2">
    <source>
        <dbReference type="ARBA" id="ARBA00010349"/>
    </source>
</evidence>
<evidence type="ECO:0000256" key="8">
    <source>
        <dbReference type="SAM" id="MobiDB-lite"/>
    </source>
</evidence>
<evidence type="ECO:0000256" key="3">
    <source>
        <dbReference type="ARBA" id="ARBA00022490"/>
    </source>
</evidence>